<name>A0A517XLN7_9BACT</name>
<dbReference type="RefSeq" id="WP_145233699.1">
    <property type="nucleotide sequence ID" value="NZ_CP036273.1"/>
</dbReference>
<dbReference type="GO" id="GO:0051287">
    <property type="term" value="F:NAD binding"/>
    <property type="evidence" value="ECO:0007669"/>
    <property type="project" value="InterPro"/>
</dbReference>
<proteinExistence type="inferred from homology"/>
<keyword evidence="1" id="KW-1003">Cell membrane</keyword>
<organism evidence="3 4">
    <name type="scientific">Urbifossiella limnaea</name>
    <dbReference type="NCBI Taxonomy" id="2528023"/>
    <lineage>
        <taxon>Bacteria</taxon>
        <taxon>Pseudomonadati</taxon>
        <taxon>Planctomycetota</taxon>
        <taxon>Planctomycetia</taxon>
        <taxon>Gemmatales</taxon>
        <taxon>Gemmataceae</taxon>
        <taxon>Urbifossiella</taxon>
    </lineage>
</organism>
<dbReference type="HAMAP" id="MF_01358">
    <property type="entry name" value="NDH1_NuoD"/>
    <property type="match status" value="1"/>
</dbReference>
<dbReference type="EC" id="7.1.1.-" evidence="1"/>
<dbReference type="AlphaFoldDB" id="A0A517XLN7"/>
<comment type="catalytic activity">
    <reaction evidence="1">
        <text>a quinone + NADH + 5 H(+)(in) = a quinol + NAD(+) + 4 H(+)(out)</text>
        <dbReference type="Rhea" id="RHEA:57888"/>
        <dbReference type="ChEBI" id="CHEBI:15378"/>
        <dbReference type="ChEBI" id="CHEBI:24646"/>
        <dbReference type="ChEBI" id="CHEBI:57540"/>
        <dbReference type="ChEBI" id="CHEBI:57945"/>
        <dbReference type="ChEBI" id="CHEBI:132124"/>
    </reaction>
</comment>
<dbReference type="InterPro" id="IPR001135">
    <property type="entry name" value="NADH_Q_OxRdtase_suD"/>
</dbReference>
<keyword evidence="1" id="KW-0472">Membrane</keyword>
<keyword evidence="3" id="KW-0560">Oxidoreductase</keyword>
<evidence type="ECO:0000259" key="2">
    <source>
        <dbReference type="Pfam" id="PF00346"/>
    </source>
</evidence>
<keyword evidence="1" id="KW-1278">Translocase</keyword>
<dbReference type="GO" id="GO:0048038">
    <property type="term" value="F:quinone binding"/>
    <property type="evidence" value="ECO:0007669"/>
    <property type="project" value="UniProtKB-KW"/>
</dbReference>
<evidence type="ECO:0000313" key="4">
    <source>
        <dbReference type="Proteomes" id="UP000319576"/>
    </source>
</evidence>
<dbReference type="GO" id="GO:0005886">
    <property type="term" value="C:plasma membrane"/>
    <property type="evidence" value="ECO:0007669"/>
    <property type="project" value="UniProtKB-SubCell"/>
</dbReference>
<comment type="subunit">
    <text evidence="1">NDH-1 is composed of 14 different subunits. Subunits NuoB, C, D, E, F, and G constitute the peripheral sector of the complex.</text>
</comment>
<dbReference type="Proteomes" id="UP000319576">
    <property type="component" value="Chromosome"/>
</dbReference>
<comment type="similarity">
    <text evidence="1">Belongs to the complex I 49 kDa subunit family.</text>
</comment>
<comment type="function">
    <text evidence="1">NDH-1 shuttles electrons from NADH, via FMN and iron-sulfur (Fe-S) centers, to quinones in the respiratory chain. The immediate electron acceptor for the enzyme in this species is believed to be ubiquinone. Couples the redox reaction to proton translocation (for every two electrons transferred, four hydrogen ions are translocated across the cytoplasmic membrane), and thus conserves the redox energy in a proton gradient.</text>
</comment>
<dbReference type="Gene3D" id="1.10.645.10">
    <property type="entry name" value="Cytochrome-c3 Hydrogenase, chain B"/>
    <property type="match status" value="1"/>
</dbReference>
<keyword evidence="1" id="KW-0520">NAD</keyword>
<dbReference type="KEGG" id="uli:ETAA1_03090"/>
<dbReference type="OrthoDB" id="9801496at2"/>
<dbReference type="PANTHER" id="PTHR11993">
    <property type="entry name" value="NADH-UBIQUINONE OXIDOREDUCTASE 49 KDA SUBUNIT"/>
    <property type="match status" value="1"/>
</dbReference>
<dbReference type="InterPro" id="IPR029014">
    <property type="entry name" value="NiFe-Hase_large"/>
</dbReference>
<keyword evidence="1" id="KW-0813">Transport</keyword>
<dbReference type="GO" id="GO:0050136">
    <property type="term" value="F:NADH dehydrogenase (quinone) (non-electrogenic) activity"/>
    <property type="evidence" value="ECO:0007669"/>
    <property type="project" value="UniProtKB-UniRule"/>
</dbReference>
<sequence length="408" mass="45239">MPVDVLPIADEAGADQEFLYTLNFGPQHPATHTTLRLVLTLDGETIVKAVPDIGYLHSGFEKLGEDLDFNQYVTVVDRMNYISPFANEVSWHHTVEKLLGIEVTPRCKYLRVILAELARINDHLLCVGAAALDLGALTAFLYAFNEREKIYNIFEAASGQRFHPGFSRVGGLMNDITDDVARLIRDFLATFPKAHADVVRLLNRNRIFVDRTKGIGVLSKADAISFSCSGPVARASGVVRDLRKDEPYLAYPELQSAFKVVCSTGGDCYARYHVRMEEIVESVNIIKAAVENIPSGPVNVALNDKVTIPDKTATYRSIEGLIQHFELFMWNRQWAPPVNEVYGATETANGELGFYLVSDGGPRAWRARTRPPSFIHFAAFPSMMEGHQISDVPAVLGSLNIIAAELDR</sequence>
<dbReference type="EMBL" id="CP036273">
    <property type="protein sequence ID" value="QDU18423.1"/>
    <property type="molecule type" value="Genomic_DNA"/>
</dbReference>
<feature type="domain" description="NADH-quinone oxidoreductase subunit D" evidence="2">
    <location>
        <begin position="133"/>
        <end position="408"/>
    </location>
</feature>
<dbReference type="PANTHER" id="PTHR11993:SF10">
    <property type="entry name" value="NADH DEHYDROGENASE [UBIQUINONE] IRON-SULFUR PROTEIN 2, MITOCHONDRIAL"/>
    <property type="match status" value="1"/>
</dbReference>
<keyword evidence="1" id="KW-0830">Ubiquinone</keyword>
<dbReference type="NCBIfam" id="NF004739">
    <property type="entry name" value="PRK06075.1"/>
    <property type="match status" value="1"/>
</dbReference>
<dbReference type="InterPro" id="IPR022885">
    <property type="entry name" value="NDH1_su_D/H"/>
</dbReference>
<dbReference type="Pfam" id="PF00346">
    <property type="entry name" value="Complex1_49kDa"/>
    <property type="match status" value="1"/>
</dbReference>
<accession>A0A517XLN7</accession>
<evidence type="ECO:0000256" key="1">
    <source>
        <dbReference type="HAMAP-Rule" id="MF_01358"/>
    </source>
</evidence>
<comment type="subcellular location">
    <subcellularLocation>
        <location evidence="1">Cell membrane</location>
        <topology evidence="1">Peripheral membrane protein</topology>
        <orientation evidence="1">Cytoplasmic side</orientation>
    </subcellularLocation>
</comment>
<protein>
    <recommendedName>
        <fullName evidence="1">NADH-quinone oxidoreductase subunit D</fullName>
        <ecNumber evidence="1">7.1.1.-</ecNumber>
    </recommendedName>
    <alternativeName>
        <fullName evidence="1">NADH dehydrogenase I subunit D</fullName>
    </alternativeName>
    <alternativeName>
        <fullName evidence="1">NDH-1 subunit D</fullName>
    </alternativeName>
</protein>
<dbReference type="SUPFAM" id="SSF56762">
    <property type="entry name" value="HydB/Nqo4-like"/>
    <property type="match status" value="1"/>
</dbReference>
<reference evidence="3 4" key="1">
    <citation type="submission" date="2019-02" db="EMBL/GenBank/DDBJ databases">
        <title>Deep-cultivation of Planctomycetes and their phenomic and genomic characterization uncovers novel biology.</title>
        <authorList>
            <person name="Wiegand S."/>
            <person name="Jogler M."/>
            <person name="Boedeker C."/>
            <person name="Pinto D."/>
            <person name="Vollmers J."/>
            <person name="Rivas-Marin E."/>
            <person name="Kohn T."/>
            <person name="Peeters S.H."/>
            <person name="Heuer A."/>
            <person name="Rast P."/>
            <person name="Oberbeckmann S."/>
            <person name="Bunk B."/>
            <person name="Jeske O."/>
            <person name="Meyerdierks A."/>
            <person name="Storesund J.E."/>
            <person name="Kallscheuer N."/>
            <person name="Luecker S."/>
            <person name="Lage O.M."/>
            <person name="Pohl T."/>
            <person name="Merkel B.J."/>
            <person name="Hornburger P."/>
            <person name="Mueller R.-W."/>
            <person name="Bruemmer F."/>
            <person name="Labrenz M."/>
            <person name="Spormann A.M."/>
            <person name="Op den Camp H."/>
            <person name="Overmann J."/>
            <person name="Amann R."/>
            <person name="Jetten M.S.M."/>
            <person name="Mascher T."/>
            <person name="Medema M.H."/>
            <person name="Devos D.P."/>
            <person name="Kaster A.-K."/>
            <person name="Ovreas L."/>
            <person name="Rohde M."/>
            <person name="Galperin M.Y."/>
            <person name="Jogler C."/>
        </authorList>
    </citation>
    <scope>NUCLEOTIDE SEQUENCE [LARGE SCALE GENOMIC DNA]</scope>
    <source>
        <strain evidence="3 4">ETA_A1</strain>
    </source>
</reference>
<keyword evidence="1" id="KW-0874">Quinone</keyword>
<gene>
    <name evidence="3" type="primary">nqo4_1</name>
    <name evidence="1" type="synonym">nuoD</name>
    <name evidence="3" type="ORF">ETAA1_03090</name>
</gene>
<keyword evidence="4" id="KW-1185">Reference proteome</keyword>
<evidence type="ECO:0000313" key="3">
    <source>
        <dbReference type="EMBL" id="QDU18423.1"/>
    </source>
</evidence>